<comment type="similarity">
    <text evidence="2">Belongs to the protein kinase superfamily. CAMK Ser/Thr protein kinase family. CaMK subfamily.</text>
</comment>
<comment type="catalytic activity">
    <reaction evidence="14">
        <text>L-seryl-[protein] + ATP = O-phospho-L-seryl-[protein] + ADP + H(+)</text>
        <dbReference type="Rhea" id="RHEA:17989"/>
        <dbReference type="Rhea" id="RHEA-COMP:9863"/>
        <dbReference type="Rhea" id="RHEA-COMP:11604"/>
        <dbReference type="ChEBI" id="CHEBI:15378"/>
        <dbReference type="ChEBI" id="CHEBI:29999"/>
        <dbReference type="ChEBI" id="CHEBI:30616"/>
        <dbReference type="ChEBI" id="CHEBI:83421"/>
        <dbReference type="ChEBI" id="CHEBI:456216"/>
        <dbReference type="EC" id="2.7.11.1"/>
    </reaction>
</comment>
<gene>
    <name evidence="19" type="ORF">TSUD_319950</name>
</gene>
<dbReference type="PROSITE" id="PS00107">
    <property type="entry name" value="PROTEIN_KINASE_ATP"/>
    <property type="match status" value="1"/>
</dbReference>
<evidence type="ECO:0000256" key="4">
    <source>
        <dbReference type="ARBA" id="ARBA00022527"/>
    </source>
</evidence>
<dbReference type="SMART" id="SM00220">
    <property type="entry name" value="S_TKc"/>
    <property type="match status" value="1"/>
</dbReference>
<reference evidence="20" key="1">
    <citation type="journal article" date="2017" name="Front. Plant Sci.">
        <title>Climate Clever Clovers: New Paradigm to Reduce the Environmental Footprint of Ruminants by Breeding Low Methanogenic Forages Utilizing Haplotype Variation.</title>
        <authorList>
            <person name="Kaur P."/>
            <person name="Appels R."/>
            <person name="Bayer P.E."/>
            <person name="Keeble-Gagnere G."/>
            <person name="Wang J."/>
            <person name="Hirakawa H."/>
            <person name="Shirasawa K."/>
            <person name="Vercoe P."/>
            <person name="Stefanova K."/>
            <person name="Durmic Z."/>
            <person name="Nichols P."/>
            <person name="Revell C."/>
            <person name="Isobe S.N."/>
            <person name="Edwards D."/>
            <person name="Erskine W."/>
        </authorList>
    </citation>
    <scope>NUCLEOTIDE SEQUENCE [LARGE SCALE GENOMIC DNA]</scope>
    <source>
        <strain evidence="20">cv. Daliak</strain>
    </source>
</reference>
<dbReference type="SUPFAM" id="SSF56112">
    <property type="entry name" value="Protein kinase-like (PK-like)"/>
    <property type="match status" value="1"/>
</dbReference>
<dbReference type="InterPro" id="IPR000719">
    <property type="entry name" value="Prot_kinase_dom"/>
</dbReference>
<dbReference type="GO" id="GO:0004674">
    <property type="term" value="F:protein serine/threonine kinase activity"/>
    <property type="evidence" value="ECO:0007669"/>
    <property type="project" value="UniProtKB-KW"/>
</dbReference>
<feature type="compositionally biased region" description="Polar residues" evidence="17">
    <location>
        <begin position="44"/>
        <end position="58"/>
    </location>
</feature>
<evidence type="ECO:0000256" key="12">
    <source>
        <dbReference type="ARBA" id="ARBA00023288"/>
    </source>
</evidence>
<dbReference type="InterPro" id="IPR050205">
    <property type="entry name" value="CDPK_Ser/Thr_kinases"/>
</dbReference>
<feature type="region of interest" description="Disordered" evidence="17">
    <location>
        <begin position="16"/>
        <end position="67"/>
    </location>
</feature>
<evidence type="ECO:0000256" key="11">
    <source>
        <dbReference type="ARBA" id="ARBA00022840"/>
    </source>
</evidence>
<evidence type="ECO:0000256" key="10">
    <source>
        <dbReference type="ARBA" id="ARBA00022777"/>
    </source>
</evidence>
<dbReference type="SUPFAM" id="SSF47473">
    <property type="entry name" value="EF-hand"/>
    <property type="match status" value="1"/>
</dbReference>
<dbReference type="FunFam" id="1.10.238.10:FF:000085">
    <property type="entry name" value="CDPK-related kinase 1"/>
    <property type="match status" value="1"/>
</dbReference>
<comment type="subcellular location">
    <subcellularLocation>
        <location evidence="1">Membrane</location>
        <topology evidence="1">Lipid-anchor</topology>
        <orientation evidence="1">Cytoplasmic side</orientation>
    </subcellularLocation>
</comment>
<dbReference type="Pfam" id="PF00069">
    <property type="entry name" value="Pkinase"/>
    <property type="match status" value="1"/>
</dbReference>
<accession>A0A2Z6NH20</accession>
<dbReference type="PANTHER" id="PTHR24349">
    <property type="entry name" value="SERINE/THREONINE-PROTEIN KINASE"/>
    <property type="match status" value="1"/>
</dbReference>
<evidence type="ECO:0000256" key="13">
    <source>
        <dbReference type="ARBA" id="ARBA00047899"/>
    </source>
</evidence>
<keyword evidence="7" id="KW-0519">Myristate</keyword>
<evidence type="ECO:0000313" key="19">
    <source>
        <dbReference type="EMBL" id="GAU35185.1"/>
    </source>
</evidence>
<evidence type="ECO:0000256" key="5">
    <source>
        <dbReference type="ARBA" id="ARBA00022553"/>
    </source>
</evidence>
<keyword evidence="6" id="KW-0808">Transferase</keyword>
<evidence type="ECO:0000256" key="2">
    <source>
        <dbReference type="ARBA" id="ARBA00005354"/>
    </source>
</evidence>
<dbReference type="PROSITE" id="PS00108">
    <property type="entry name" value="PROTEIN_KINASE_ST"/>
    <property type="match status" value="1"/>
</dbReference>
<feature type="region of interest" description="Disordered" evidence="17">
    <location>
        <begin position="98"/>
        <end position="125"/>
    </location>
</feature>
<keyword evidence="8" id="KW-0677">Repeat</keyword>
<evidence type="ECO:0000256" key="1">
    <source>
        <dbReference type="ARBA" id="ARBA00004423"/>
    </source>
</evidence>
<evidence type="ECO:0000313" key="20">
    <source>
        <dbReference type="Proteomes" id="UP000242715"/>
    </source>
</evidence>
<dbReference type="FunFam" id="1.10.510.10:FF:001294">
    <property type="entry name" value="CDPK-related kinase 3"/>
    <property type="match status" value="1"/>
</dbReference>
<dbReference type="EC" id="2.7.11.1" evidence="3"/>
<dbReference type="InterPro" id="IPR011992">
    <property type="entry name" value="EF-hand-dom_pair"/>
</dbReference>
<evidence type="ECO:0000256" key="6">
    <source>
        <dbReference type="ARBA" id="ARBA00022679"/>
    </source>
</evidence>
<feature type="binding site" evidence="15">
    <location>
        <position position="171"/>
    </location>
    <ligand>
        <name>ATP</name>
        <dbReference type="ChEBI" id="CHEBI:30616"/>
    </ligand>
</feature>
<evidence type="ECO:0000256" key="14">
    <source>
        <dbReference type="ARBA" id="ARBA00048679"/>
    </source>
</evidence>
<comment type="catalytic activity">
    <reaction evidence="13">
        <text>L-threonyl-[protein] + ATP = O-phospho-L-threonyl-[protein] + ADP + H(+)</text>
        <dbReference type="Rhea" id="RHEA:46608"/>
        <dbReference type="Rhea" id="RHEA-COMP:11060"/>
        <dbReference type="Rhea" id="RHEA-COMP:11605"/>
        <dbReference type="ChEBI" id="CHEBI:15378"/>
        <dbReference type="ChEBI" id="CHEBI:30013"/>
        <dbReference type="ChEBI" id="CHEBI:30616"/>
        <dbReference type="ChEBI" id="CHEBI:61977"/>
        <dbReference type="ChEBI" id="CHEBI:456216"/>
        <dbReference type="EC" id="2.7.11.1"/>
    </reaction>
</comment>
<keyword evidence="11 15" id="KW-0067">ATP-binding</keyword>
<feature type="compositionally biased region" description="Low complexity" evidence="17">
    <location>
        <begin position="28"/>
        <end position="39"/>
    </location>
</feature>
<dbReference type="PROSITE" id="PS50011">
    <property type="entry name" value="PROTEIN_KINASE_DOM"/>
    <property type="match status" value="1"/>
</dbReference>
<evidence type="ECO:0000256" key="7">
    <source>
        <dbReference type="ARBA" id="ARBA00022707"/>
    </source>
</evidence>
<dbReference type="GO" id="GO:0005524">
    <property type="term" value="F:ATP binding"/>
    <property type="evidence" value="ECO:0007669"/>
    <property type="project" value="UniProtKB-UniRule"/>
</dbReference>
<dbReference type="Proteomes" id="UP000242715">
    <property type="component" value="Unassembled WGS sequence"/>
</dbReference>
<keyword evidence="12" id="KW-0449">Lipoprotein</keyword>
<feature type="domain" description="Protein kinase" evidence="18">
    <location>
        <begin position="139"/>
        <end position="420"/>
    </location>
</feature>
<evidence type="ECO:0000256" key="15">
    <source>
        <dbReference type="PROSITE-ProRule" id="PRU10141"/>
    </source>
</evidence>
<keyword evidence="20" id="KW-1185">Reference proteome</keyword>
<dbReference type="Gene3D" id="1.10.510.10">
    <property type="entry name" value="Transferase(Phosphotransferase) domain 1"/>
    <property type="match status" value="1"/>
</dbReference>
<evidence type="ECO:0000259" key="18">
    <source>
        <dbReference type="PROSITE" id="PS50011"/>
    </source>
</evidence>
<keyword evidence="5" id="KW-0597">Phosphoprotein</keyword>
<evidence type="ECO:0000256" key="3">
    <source>
        <dbReference type="ARBA" id="ARBA00012513"/>
    </source>
</evidence>
<dbReference type="OrthoDB" id="40902at2759"/>
<dbReference type="InterPro" id="IPR011009">
    <property type="entry name" value="Kinase-like_dom_sf"/>
</dbReference>
<keyword evidence="9 15" id="KW-0547">Nucleotide-binding</keyword>
<evidence type="ECO:0000256" key="16">
    <source>
        <dbReference type="RuleBase" id="RU000304"/>
    </source>
</evidence>
<dbReference type="GO" id="GO:0016020">
    <property type="term" value="C:membrane"/>
    <property type="evidence" value="ECO:0007669"/>
    <property type="project" value="UniProtKB-SubCell"/>
</dbReference>
<keyword evidence="10" id="KW-0418">Kinase</keyword>
<dbReference type="InterPro" id="IPR017441">
    <property type="entry name" value="Protein_kinase_ATP_BS"/>
</dbReference>
<protein>
    <recommendedName>
        <fullName evidence="3">non-specific serine/threonine protein kinase</fullName>
        <ecNumber evidence="3">2.7.11.1</ecNumber>
    </recommendedName>
</protein>
<evidence type="ECO:0000256" key="17">
    <source>
        <dbReference type="SAM" id="MobiDB-lite"/>
    </source>
</evidence>
<evidence type="ECO:0000256" key="8">
    <source>
        <dbReference type="ARBA" id="ARBA00022737"/>
    </source>
</evidence>
<organism evidence="19 20">
    <name type="scientific">Trifolium subterraneum</name>
    <name type="common">Subterranean clover</name>
    <dbReference type="NCBI Taxonomy" id="3900"/>
    <lineage>
        <taxon>Eukaryota</taxon>
        <taxon>Viridiplantae</taxon>
        <taxon>Streptophyta</taxon>
        <taxon>Embryophyta</taxon>
        <taxon>Tracheophyta</taxon>
        <taxon>Spermatophyta</taxon>
        <taxon>Magnoliopsida</taxon>
        <taxon>eudicotyledons</taxon>
        <taxon>Gunneridae</taxon>
        <taxon>Pentapetalae</taxon>
        <taxon>rosids</taxon>
        <taxon>fabids</taxon>
        <taxon>Fabales</taxon>
        <taxon>Fabaceae</taxon>
        <taxon>Papilionoideae</taxon>
        <taxon>50 kb inversion clade</taxon>
        <taxon>NPAAA clade</taxon>
        <taxon>Hologalegina</taxon>
        <taxon>IRL clade</taxon>
        <taxon>Trifolieae</taxon>
        <taxon>Trifolium</taxon>
    </lineage>
</organism>
<sequence>MGHCCSKIAVENETIATDHNHKPPNHAPSPLSQPISSISDATPGRQTPATSFSTSPFNSPLPAGVMPSPATKTPGRKFRWPLPPPSPAKPIMAALMRRQGKTKPKDGPIPEEQGGEGGGDGERTLDKSFGYGKNFGAKFEIGKEVGRGHFGHTCWAKGKKGELKGVSVAVKIITKAKMTSAIAIEDVRREVKMLKALSGHRNLVKFYDAFEDANNVYIVMELCEGGELLDRILDRGGRYTEDDAKVILLQILNVVAFCHLQGVVHRDLKPENFLFVSKDEDAVLKVIDFGLSDFVRPAHPWLRDEKNAIPLDILIYKLVKSYVRASPLKRAALKALSKALPDDELTYLRAQFSLLEPRDGFISLENFRVALMKNATDAMKEARVPDILNLMDPLSYKRMDFEEFCAAAISVYQLEVHPDWDKIAIAAFDYFDEEGNRVISLEELAQEMNLGPSAYSLMGDWIRKSDGKLSLVGYTKYLHGVTIRSSNTRHR</sequence>
<dbReference type="AlphaFoldDB" id="A0A2Z6NH20"/>
<proteinExistence type="inferred from homology"/>
<dbReference type="Gene3D" id="1.10.238.10">
    <property type="entry name" value="EF-hand"/>
    <property type="match status" value="1"/>
</dbReference>
<keyword evidence="4 16" id="KW-0723">Serine/threonine-protein kinase</keyword>
<dbReference type="EMBL" id="DF973579">
    <property type="protein sequence ID" value="GAU35185.1"/>
    <property type="molecule type" value="Genomic_DNA"/>
</dbReference>
<name>A0A2Z6NH20_TRISU</name>
<evidence type="ECO:0000256" key="9">
    <source>
        <dbReference type="ARBA" id="ARBA00022741"/>
    </source>
</evidence>
<dbReference type="InterPro" id="IPR008271">
    <property type="entry name" value="Ser/Thr_kinase_AS"/>
</dbReference>
<dbReference type="FunFam" id="3.30.200.20:FF:000101">
    <property type="entry name" value="CDPK-related kinase 1"/>
    <property type="match status" value="1"/>
</dbReference>